<feature type="region of interest" description="Disordered" evidence="1">
    <location>
        <begin position="76"/>
        <end position="100"/>
    </location>
</feature>
<gene>
    <name evidence="3" type="primary">LOC111107229</name>
</gene>
<sequence length="172" mass="19534">MESDESEGIQDLPVTFELNLPDDMNTDEVISLMEVLQSDIEGFDEMLLDAVIHEAENEAEHTESKTTIALKTGEQIQQHSNAFQTSTPNEQRPVNSQESSGCRFKTLAEQDLQEIECNKYSNSTKKNTKWGIGVFNAWCLERLNMLLDLHTIAAPLLNENLRKFYAEQLIVI</sequence>
<dbReference type="Proteomes" id="UP000694844">
    <property type="component" value="Chromosome 1"/>
</dbReference>
<dbReference type="GeneID" id="111107229"/>
<accession>A0A8B8B3N6</accession>
<evidence type="ECO:0000313" key="2">
    <source>
        <dbReference type="Proteomes" id="UP000694844"/>
    </source>
</evidence>
<dbReference type="OrthoDB" id="10635844at2759"/>
<name>A0A8B8B3N6_CRAVI</name>
<keyword evidence="2" id="KW-1185">Reference proteome</keyword>
<evidence type="ECO:0000256" key="1">
    <source>
        <dbReference type="SAM" id="MobiDB-lite"/>
    </source>
</evidence>
<dbReference type="AlphaFoldDB" id="A0A8B8B3N6"/>
<reference evidence="3" key="2">
    <citation type="submission" date="2025-08" db="UniProtKB">
        <authorList>
            <consortium name="RefSeq"/>
        </authorList>
    </citation>
    <scope>IDENTIFICATION</scope>
    <source>
        <tissue evidence="3">Whole sample</tissue>
    </source>
</reference>
<dbReference type="RefSeq" id="XP_022298030.1">
    <property type="nucleotide sequence ID" value="XM_022442322.1"/>
</dbReference>
<evidence type="ECO:0000313" key="3">
    <source>
        <dbReference type="RefSeq" id="XP_022298030.1"/>
    </source>
</evidence>
<organism evidence="2 3">
    <name type="scientific">Crassostrea virginica</name>
    <name type="common">Eastern oyster</name>
    <dbReference type="NCBI Taxonomy" id="6565"/>
    <lineage>
        <taxon>Eukaryota</taxon>
        <taxon>Metazoa</taxon>
        <taxon>Spiralia</taxon>
        <taxon>Lophotrochozoa</taxon>
        <taxon>Mollusca</taxon>
        <taxon>Bivalvia</taxon>
        <taxon>Autobranchia</taxon>
        <taxon>Pteriomorphia</taxon>
        <taxon>Ostreida</taxon>
        <taxon>Ostreoidea</taxon>
        <taxon>Ostreidae</taxon>
        <taxon>Crassostrea</taxon>
    </lineage>
</organism>
<reference evidence="2" key="1">
    <citation type="submission" date="2024-06" db="UniProtKB">
        <authorList>
            <consortium name="RefSeq"/>
        </authorList>
    </citation>
    <scope>NUCLEOTIDE SEQUENCE [LARGE SCALE GENOMIC DNA]</scope>
</reference>
<proteinExistence type="predicted"/>
<dbReference type="KEGG" id="cvn:111107229"/>
<protein>
    <submittedName>
        <fullName evidence="3">Uncharacterized protein LOC111107229</fullName>
    </submittedName>
</protein>